<dbReference type="SMR" id="B4N9K2"/>
<evidence type="ECO:0000313" key="3">
    <source>
        <dbReference type="Proteomes" id="UP000007798"/>
    </source>
</evidence>
<dbReference type="HOGENOM" id="CLU_1361726_0_0_1"/>
<name>B4N9K2_DROWI</name>
<sequence length="201" mass="23091">MHNFATSNRNLVDLLHMENSLMSHMNNYAMGLQRKVDMINLVLAEAENREQQANGDPERFLANPVTSLSLFRRMYEDVPKLIDFLKTEMETVNEEEFKEAAADVLPLLIANDLNDEDVASGLLNHMQYGAHLNSLDCLALGNYLWHHLDQGHLAIKWLRLALERYDENLKPLDGLLHSGRIHILQKIIKVQLAIRQISQIE</sequence>
<reference evidence="2 3" key="1">
    <citation type="journal article" date="2007" name="Nature">
        <title>Evolution of genes and genomes on the Drosophila phylogeny.</title>
        <authorList>
            <consortium name="Drosophila 12 Genomes Consortium"/>
            <person name="Clark A.G."/>
            <person name="Eisen M.B."/>
            <person name="Smith D.R."/>
            <person name="Bergman C.M."/>
            <person name="Oliver B."/>
            <person name="Markow T.A."/>
            <person name="Kaufman T.C."/>
            <person name="Kellis M."/>
            <person name="Gelbart W."/>
            <person name="Iyer V.N."/>
            <person name="Pollard D.A."/>
            <person name="Sackton T.B."/>
            <person name="Larracuente A.M."/>
            <person name="Singh N.D."/>
            <person name="Abad J.P."/>
            <person name="Abt D.N."/>
            <person name="Adryan B."/>
            <person name="Aguade M."/>
            <person name="Akashi H."/>
            <person name="Anderson W.W."/>
            <person name="Aquadro C.F."/>
            <person name="Ardell D.H."/>
            <person name="Arguello R."/>
            <person name="Artieri C.G."/>
            <person name="Barbash D.A."/>
            <person name="Barker D."/>
            <person name="Barsanti P."/>
            <person name="Batterham P."/>
            <person name="Batzoglou S."/>
            <person name="Begun D."/>
            <person name="Bhutkar A."/>
            <person name="Blanco E."/>
            <person name="Bosak S.A."/>
            <person name="Bradley R.K."/>
            <person name="Brand A.D."/>
            <person name="Brent M.R."/>
            <person name="Brooks A.N."/>
            <person name="Brown R.H."/>
            <person name="Butlin R.K."/>
            <person name="Caggese C."/>
            <person name="Calvi B.R."/>
            <person name="Bernardo de Carvalho A."/>
            <person name="Caspi A."/>
            <person name="Castrezana S."/>
            <person name="Celniker S.E."/>
            <person name="Chang J.L."/>
            <person name="Chapple C."/>
            <person name="Chatterji S."/>
            <person name="Chinwalla A."/>
            <person name="Civetta A."/>
            <person name="Clifton S.W."/>
            <person name="Comeron J.M."/>
            <person name="Costello J.C."/>
            <person name="Coyne J.A."/>
            <person name="Daub J."/>
            <person name="David R.G."/>
            <person name="Delcher A.L."/>
            <person name="Delehaunty K."/>
            <person name="Do C.B."/>
            <person name="Ebling H."/>
            <person name="Edwards K."/>
            <person name="Eickbush T."/>
            <person name="Evans J.D."/>
            <person name="Filipski A."/>
            <person name="Findeiss S."/>
            <person name="Freyhult E."/>
            <person name="Fulton L."/>
            <person name="Fulton R."/>
            <person name="Garcia A.C."/>
            <person name="Gardiner A."/>
            <person name="Garfield D.A."/>
            <person name="Garvin B.E."/>
            <person name="Gibson G."/>
            <person name="Gilbert D."/>
            <person name="Gnerre S."/>
            <person name="Godfrey J."/>
            <person name="Good R."/>
            <person name="Gotea V."/>
            <person name="Gravely B."/>
            <person name="Greenberg A.J."/>
            <person name="Griffiths-Jones S."/>
            <person name="Gross S."/>
            <person name="Guigo R."/>
            <person name="Gustafson E.A."/>
            <person name="Haerty W."/>
            <person name="Hahn M.W."/>
            <person name="Halligan D.L."/>
            <person name="Halpern A.L."/>
            <person name="Halter G.M."/>
            <person name="Han M.V."/>
            <person name="Heger A."/>
            <person name="Hillier L."/>
            <person name="Hinrichs A.S."/>
            <person name="Holmes I."/>
            <person name="Hoskins R.A."/>
            <person name="Hubisz M.J."/>
            <person name="Hultmark D."/>
            <person name="Huntley M.A."/>
            <person name="Jaffe D.B."/>
            <person name="Jagadeeshan S."/>
            <person name="Jeck W.R."/>
            <person name="Johnson J."/>
            <person name="Jones C.D."/>
            <person name="Jordan W.C."/>
            <person name="Karpen G.H."/>
            <person name="Kataoka E."/>
            <person name="Keightley P.D."/>
            <person name="Kheradpour P."/>
            <person name="Kirkness E.F."/>
            <person name="Koerich L.B."/>
            <person name="Kristiansen K."/>
            <person name="Kudrna D."/>
            <person name="Kulathinal R.J."/>
            <person name="Kumar S."/>
            <person name="Kwok R."/>
            <person name="Lander E."/>
            <person name="Langley C.H."/>
            <person name="Lapoint R."/>
            <person name="Lazzaro B.P."/>
            <person name="Lee S.J."/>
            <person name="Levesque L."/>
            <person name="Li R."/>
            <person name="Lin C.F."/>
            <person name="Lin M.F."/>
            <person name="Lindblad-Toh K."/>
            <person name="Llopart A."/>
            <person name="Long M."/>
            <person name="Low L."/>
            <person name="Lozovsky E."/>
            <person name="Lu J."/>
            <person name="Luo M."/>
            <person name="Machado C.A."/>
            <person name="Makalowski W."/>
            <person name="Marzo M."/>
            <person name="Matsuda M."/>
            <person name="Matzkin L."/>
            <person name="McAllister B."/>
            <person name="McBride C.S."/>
            <person name="McKernan B."/>
            <person name="McKernan K."/>
            <person name="Mendez-Lago M."/>
            <person name="Minx P."/>
            <person name="Mollenhauer M.U."/>
            <person name="Montooth K."/>
            <person name="Mount S.M."/>
            <person name="Mu X."/>
            <person name="Myers E."/>
            <person name="Negre B."/>
            <person name="Newfeld S."/>
            <person name="Nielsen R."/>
            <person name="Noor M.A."/>
            <person name="O'Grady P."/>
            <person name="Pachter L."/>
            <person name="Papaceit M."/>
            <person name="Parisi M.J."/>
            <person name="Parisi M."/>
            <person name="Parts L."/>
            <person name="Pedersen J.S."/>
            <person name="Pesole G."/>
            <person name="Phillippy A.M."/>
            <person name="Ponting C.P."/>
            <person name="Pop M."/>
            <person name="Porcelli D."/>
            <person name="Powell J.R."/>
            <person name="Prohaska S."/>
            <person name="Pruitt K."/>
            <person name="Puig M."/>
            <person name="Quesneville H."/>
            <person name="Ram K.R."/>
            <person name="Rand D."/>
            <person name="Rasmussen M.D."/>
            <person name="Reed L.K."/>
            <person name="Reenan R."/>
            <person name="Reily A."/>
            <person name="Remington K.A."/>
            <person name="Rieger T.T."/>
            <person name="Ritchie M.G."/>
            <person name="Robin C."/>
            <person name="Rogers Y.H."/>
            <person name="Rohde C."/>
            <person name="Rozas J."/>
            <person name="Rubenfield M.J."/>
            <person name="Ruiz A."/>
            <person name="Russo S."/>
            <person name="Salzberg S.L."/>
            <person name="Sanchez-Gracia A."/>
            <person name="Saranga D.J."/>
            <person name="Sato H."/>
            <person name="Schaeffer S.W."/>
            <person name="Schatz M.C."/>
            <person name="Schlenke T."/>
            <person name="Schwartz R."/>
            <person name="Segarra C."/>
            <person name="Singh R.S."/>
            <person name="Sirot L."/>
            <person name="Sirota M."/>
            <person name="Sisneros N.B."/>
            <person name="Smith C.D."/>
            <person name="Smith T.F."/>
            <person name="Spieth J."/>
            <person name="Stage D.E."/>
            <person name="Stark A."/>
            <person name="Stephan W."/>
            <person name="Strausberg R.L."/>
            <person name="Strempel S."/>
            <person name="Sturgill D."/>
            <person name="Sutton G."/>
            <person name="Sutton G.G."/>
            <person name="Tao W."/>
            <person name="Teichmann S."/>
            <person name="Tobari Y.N."/>
            <person name="Tomimura Y."/>
            <person name="Tsolas J.M."/>
            <person name="Valente V.L."/>
            <person name="Venter E."/>
            <person name="Venter J.C."/>
            <person name="Vicario S."/>
            <person name="Vieira F.G."/>
            <person name="Vilella A.J."/>
            <person name="Villasante A."/>
            <person name="Walenz B."/>
            <person name="Wang J."/>
            <person name="Wasserman M."/>
            <person name="Watts T."/>
            <person name="Wilson D."/>
            <person name="Wilson R.K."/>
            <person name="Wing R.A."/>
            <person name="Wolfner M.F."/>
            <person name="Wong A."/>
            <person name="Wong G.K."/>
            <person name="Wu C.I."/>
            <person name="Wu G."/>
            <person name="Yamamoto D."/>
            <person name="Yang H.P."/>
            <person name="Yang S.P."/>
            <person name="Yorke J.A."/>
            <person name="Yoshida K."/>
            <person name="Zdobnov E."/>
            <person name="Zhang P."/>
            <person name="Zhang Y."/>
            <person name="Zimin A.V."/>
            <person name="Baldwin J."/>
            <person name="Abdouelleil A."/>
            <person name="Abdulkadir J."/>
            <person name="Abebe A."/>
            <person name="Abera B."/>
            <person name="Abreu J."/>
            <person name="Acer S.C."/>
            <person name="Aftuck L."/>
            <person name="Alexander A."/>
            <person name="An P."/>
            <person name="Anderson E."/>
            <person name="Anderson S."/>
            <person name="Arachi H."/>
            <person name="Azer M."/>
            <person name="Bachantsang P."/>
            <person name="Barry A."/>
            <person name="Bayul T."/>
            <person name="Berlin A."/>
            <person name="Bessette D."/>
            <person name="Bloom T."/>
            <person name="Blye J."/>
            <person name="Boguslavskiy L."/>
            <person name="Bonnet C."/>
            <person name="Boukhgalter B."/>
            <person name="Bourzgui I."/>
            <person name="Brown A."/>
            <person name="Cahill P."/>
            <person name="Channer S."/>
            <person name="Cheshatsang Y."/>
            <person name="Chuda L."/>
            <person name="Citroen M."/>
            <person name="Collymore A."/>
            <person name="Cooke P."/>
            <person name="Costello M."/>
            <person name="D'Aco K."/>
            <person name="Daza R."/>
            <person name="De Haan G."/>
            <person name="DeGray S."/>
            <person name="DeMaso C."/>
            <person name="Dhargay N."/>
            <person name="Dooley K."/>
            <person name="Dooley E."/>
            <person name="Doricent M."/>
            <person name="Dorje P."/>
            <person name="Dorjee K."/>
            <person name="Dupes A."/>
            <person name="Elong R."/>
            <person name="Falk J."/>
            <person name="Farina A."/>
            <person name="Faro S."/>
            <person name="Ferguson D."/>
            <person name="Fisher S."/>
            <person name="Foley C.D."/>
            <person name="Franke A."/>
            <person name="Friedrich D."/>
            <person name="Gadbois L."/>
            <person name="Gearin G."/>
            <person name="Gearin C.R."/>
            <person name="Giannoukos G."/>
            <person name="Goode T."/>
            <person name="Graham J."/>
            <person name="Grandbois E."/>
            <person name="Grewal S."/>
            <person name="Gyaltsen K."/>
            <person name="Hafez N."/>
            <person name="Hagos B."/>
            <person name="Hall J."/>
            <person name="Henson C."/>
            <person name="Hollinger A."/>
            <person name="Honan T."/>
            <person name="Huard M.D."/>
            <person name="Hughes L."/>
            <person name="Hurhula B."/>
            <person name="Husby M.E."/>
            <person name="Kamat A."/>
            <person name="Kanga B."/>
            <person name="Kashin S."/>
            <person name="Khazanovich D."/>
            <person name="Kisner P."/>
            <person name="Lance K."/>
            <person name="Lara M."/>
            <person name="Lee W."/>
            <person name="Lennon N."/>
            <person name="Letendre F."/>
            <person name="LeVine R."/>
            <person name="Lipovsky A."/>
            <person name="Liu X."/>
            <person name="Liu J."/>
            <person name="Liu S."/>
            <person name="Lokyitsang T."/>
            <person name="Lokyitsang Y."/>
            <person name="Lubonja R."/>
            <person name="Lui A."/>
            <person name="MacDonald P."/>
            <person name="Magnisalis V."/>
            <person name="Maru K."/>
            <person name="Matthews C."/>
            <person name="McCusker W."/>
            <person name="McDonough S."/>
            <person name="Mehta T."/>
            <person name="Meldrim J."/>
            <person name="Meneus L."/>
            <person name="Mihai O."/>
            <person name="Mihalev A."/>
            <person name="Mihova T."/>
            <person name="Mittelman R."/>
            <person name="Mlenga V."/>
            <person name="Montmayeur A."/>
            <person name="Mulrain L."/>
            <person name="Navidi A."/>
            <person name="Naylor J."/>
            <person name="Negash T."/>
            <person name="Nguyen T."/>
            <person name="Nguyen N."/>
            <person name="Nicol R."/>
            <person name="Norbu C."/>
            <person name="Norbu N."/>
            <person name="Novod N."/>
            <person name="O'Neill B."/>
            <person name="Osman S."/>
            <person name="Markiewicz E."/>
            <person name="Oyono O.L."/>
            <person name="Patti C."/>
            <person name="Phunkhang P."/>
            <person name="Pierre F."/>
            <person name="Priest M."/>
            <person name="Raghuraman S."/>
            <person name="Rege F."/>
            <person name="Reyes R."/>
            <person name="Rise C."/>
            <person name="Rogov P."/>
            <person name="Ross K."/>
            <person name="Ryan E."/>
            <person name="Settipalli S."/>
            <person name="Shea T."/>
            <person name="Sherpa N."/>
            <person name="Shi L."/>
            <person name="Shih D."/>
            <person name="Sparrow T."/>
            <person name="Spaulding J."/>
            <person name="Stalker J."/>
            <person name="Stange-Thomann N."/>
            <person name="Stavropoulos S."/>
            <person name="Stone C."/>
            <person name="Strader C."/>
            <person name="Tesfaye S."/>
            <person name="Thomson T."/>
            <person name="Thoulutsang Y."/>
            <person name="Thoulutsang D."/>
            <person name="Topham K."/>
            <person name="Topping I."/>
            <person name="Tsamla T."/>
            <person name="Vassiliev H."/>
            <person name="Vo A."/>
            <person name="Wangchuk T."/>
            <person name="Wangdi T."/>
            <person name="Weiand M."/>
            <person name="Wilkinson J."/>
            <person name="Wilson A."/>
            <person name="Yadav S."/>
            <person name="Young G."/>
            <person name="Yu Q."/>
            <person name="Zembek L."/>
            <person name="Zhong D."/>
            <person name="Zimmer A."/>
            <person name="Zwirko Z."/>
            <person name="Jaffe D.B."/>
            <person name="Alvarez P."/>
            <person name="Brockman W."/>
            <person name="Butler J."/>
            <person name="Chin C."/>
            <person name="Gnerre S."/>
            <person name="Grabherr M."/>
            <person name="Kleber M."/>
            <person name="Mauceli E."/>
            <person name="MacCallum I."/>
        </authorList>
    </citation>
    <scope>NUCLEOTIDE SEQUENCE [LARGE SCALE GENOMIC DNA]</scope>
    <source>
        <strain evidence="3">Tucson 14030-0811.24</strain>
    </source>
</reference>
<dbReference type="InterPro" id="IPR013547">
    <property type="entry name" value="P4H_N"/>
</dbReference>
<accession>B4N9K2</accession>
<dbReference type="OrthoDB" id="420380at2759"/>
<gene>
    <name evidence="2" type="primary">Dwil\GK12194</name>
    <name evidence="2" type="ORF">Dwil_GK12194</name>
</gene>
<evidence type="ECO:0000259" key="1">
    <source>
        <dbReference type="Pfam" id="PF08336"/>
    </source>
</evidence>
<dbReference type="eggNOG" id="KOG1591">
    <property type="taxonomic scope" value="Eukaryota"/>
</dbReference>
<dbReference type="OMA" id="WEQYLAN"/>
<dbReference type="Proteomes" id="UP000007798">
    <property type="component" value="Unassembled WGS sequence"/>
</dbReference>
<dbReference type="AlphaFoldDB" id="B4N9K2"/>
<dbReference type="Gene3D" id="6.10.140.1460">
    <property type="match status" value="1"/>
</dbReference>
<organism evidence="2 3">
    <name type="scientific">Drosophila willistoni</name>
    <name type="common">Fruit fly</name>
    <dbReference type="NCBI Taxonomy" id="7260"/>
    <lineage>
        <taxon>Eukaryota</taxon>
        <taxon>Metazoa</taxon>
        <taxon>Ecdysozoa</taxon>
        <taxon>Arthropoda</taxon>
        <taxon>Hexapoda</taxon>
        <taxon>Insecta</taxon>
        <taxon>Pterygota</taxon>
        <taxon>Neoptera</taxon>
        <taxon>Endopterygota</taxon>
        <taxon>Diptera</taxon>
        <taxon>Brachycera</taxon>
        <taxon>Muscomorpha</taxon>
        <taxon>Ephydroidea</taxon>
        <taxon>Drosophilidae</taxon>
        <taxon>Drosophila</taxon>
        <taxon>Sophophora</taxon>
    </lineage>
</organism>
<dbReference type="EMBL" id="CH964232">
    <property type="protein sequence ID" value="EDW81678.1"/>
    <property type="molecule type" value="Genomic_DNA"/>
</dbReference>
<proteinExistence type="predicted"/>
<evidence type="ECO:0000313" key="2">
    <source>
        <dbReference type="EMBL" id="EDW81678.1"/>
    </source>
</evidence>
<dbReference type="InParanoid" id="B4N9K2"/>
<dbReference type="GO" id="GO:0005783">
    <property type="term" value="C:endoplasmic reticulum"/>
    <property type="evidence" value="ECO:0007669"/>
    <property type="project" value="InterPro"/>
</dbReference>
<protein>
    <recommendedName>
        <fullName evidence="1">Prolyl 4-hydroxylase N-terminal domain-containing protein</fullName>
    </recommendedName>
</protein>
<keyword evidence="3" id="KW-1185">Reference proteome</keyword>
<dbReference type="GO" id="GO:0004656">
    <property type="term" value="F:procollagen-proline 4-dioxygenase activity"/>
    <property type="evidence" value="ECO:0007669"/>
    <property type="project" value="InterPro"/>
</dbReference>
<dbReference type="PhylomeDB" id="B4N9K2"/>
<feature type="domain" description="Prolyl 4-hydroxylase N-terminal" evidence="1">
    <location>
        <begin position="9"/>
        <end position="124"/>
    </location>
</feature>
<dbReference type="Pfam" id="PF08336">
    <property type="entry name" value="P4Ha_N"/>
    <property type="match status" value="1"/>
</dbReference>
<keyword evidence="2" id="KW-0560">Oxidoreductase</keyword>